<sequence>RGLRLMTTYMTGGYHGPPGRAPPGQEEEQLAVGSLEWLLREAEVSWRAPKSEPAPQVTLPREQQEELDRLIQETLVERTSERVNLRQRVDVIHKGGQPDSEESCNAVSRACWAGPLIQMAKGVHSVTIPLGVCCSDAMEMAGNDCRSSEARIRRKKRSGLDEKPAQTVTQALLEYFGLSKDEEPWTGRVSAMPSLDRVKLQEMQPGSQLPRRPRGLESERRSPRSPRGSRQ</sequence>
<evidence type="ECO:0000313" key="3">
    <source>
        <dbReference type="Proteomes" id="UP000626109"/>
    </source>
</evidence>
<organism evidence="2 3">
    <name type="scientific">Polarella glacialis</name>
    <name type="common">Dinoflagellate</name>
    <dbReference type="NCBI Taxonomy" id="89957"/>
    <lineage>
        <taxon>Eukaryota</taxon>
        <taxon>Sar</taxon>
        <taxon>Alveolata</taxon>
        <taxon>Dinophyceae</taxon>
        <taxon>Suessiales</taxon>
        <taxon>Suessiaceae</taxon>
        <taxon>Polarella</taxon>
    </lineage>
</organism>
<proteinExistence type="predicted"/>
<protein>
    <submittedName>
        <fullName evidence="2">Uncharacterized protein</fullName>
    </submittedName>
</protein>
<feature type="region of interest" description="Disordered" evidence="1">
    <location>
        <begin position="184"/>
        <end position="231"/>
    </location>
</feature>
<comment type="caution">
    <text evidence="2">The sequence shown here is derived from an EMBL/GenBank/DDBJ whole genome shotgun (WGS) entry which is preliminary data.</text>
</comment>
<evidence type="ECO:0000313" key="2">
    <source>
        <dbReference type="EMBL" id="CAE8735788.1"/>
    </source>
</evidence>
<dbReference type="EMBL" id="CAJNNW010036590">
    <property type="protein sequence ID" value="CAE8735788.1"/>
    <property type="molecule type" value="Genomic_DNA"/>
</dbReference>
<dbReference type="AlphaFoldDB" id="A0A813LRD2"/>
<reference evidence="2" key="1">
    <citation type="submission" date="2021-02" db="EMBL/GenBank/DDBJ databases">
        <authorList>
            <person name="Dougan E. K."/>
            <person name="Rhodes N."/>
            <person name="Thang M."/>
            <person name="Chan C."/>
        </authorList>
    </citation>
    <scope>NUCLEOTIDE SEQUENCE</scope>
</reference>
<dbReference type="Proteomes" id="UP000626109">
    <property type="component" value="Unassembled WGS sequence"/>
</dbReference>
<accession>A0A813LRD2</accession>
<feature type="non-terminal residue" evidence="2">
    <location>
        <position position="1"/>
    </location>
</feature>
<evidence type="ECO:0000256" key="1">
    <source>
        <dbReference type="SAM" id="MobiDB-lite"/>
    </source>
</evidence>
<name>A0A813LRD2_POLGL</name>
<gene>
    <name evidence="2" type="ORF">PGLA2088_LOCUS48024</name>
</gene>